<organism evidence="5 6">
    <name type="scientific">Halobellus litoreus</name>
    <dbReference type="NCBI Taxonomy" id="755310"/>
    <lineage>
        <taxon>Archaea</taxon>
        <taxon>Methanobacteriati</taxon>
        <taxon>Methanobacteriota</taxon>
        <taxon>Stenosarchaea group</taxon>
        <taxon>Halobacteria</taxon>
        <taxon>Halobacteriales</taxon>
        <taxon>Haloferacaceae</taxon>
        <taxon>Halobellus</taxon>
    </lineage>
</organism>
<evidence type="ECO:0000259" key="4">
    <source>
        <dbReference type="Pfam" id="PF08241"/>
    </source>
</evidence>
<dbReference type="EMBL" id="JBHUDP010000004">
    <property type="protein sequence ID" value="MFD1686457.1"/>
    <property type="molecule type" value="Genomic_DNA"/>
</dbReference>
<dbReference type="Gene3D" id="3.40.50.150">
    <property type="entry name" value="Vaccinia Virus protein VP39"/>
    <property type="match status" value="1"/>
</dbReference>
<dbReference type="GO" id="GO:0032259">
    <property type="term" value="P:methylation"/>
    <property type="evidence" value="ECO:0007669"/>
    <property type="project" value="UniProtKB-KW"/>
</dbReference>
<keyword evidence="6" id="KW-1185">Reference proteome</keyword>
<dbReference type="InterPro" id="IPR023576">
    <property type="entry name" value="UbiE/COQ5_MeTrFase_CS"/>
</dbReference>
<evidence type="ECO:0000313" key="5">
    <source>
        <dbReference type="EMBL" id="MFD1686457.1"/>
    </source>
</evidence>
<evidence type="ECO:0000256" key="2">
    <source>
        <dbReference type="ARBA" id="ARBA00022679"/>
    </source>
</evidence>
<keyword evidence="3" id="KW-0949">S-adenosyl-L-methionine</keyword>
<proteinExistence type="predicted"/>
<protein>
    <submittedName>
        <fullName evidence="5">Class I SAM-dependent methyltransferase</fullName>
        <ecNumber evidence="5">2.1.1.-</ecNumber>
    </submittedName>
</protein>
<reference evidence="5 6" key="1">
    <citation type="journal article" date="2019" name="Int. J. Syst. Evol. Microbiol.">
        <title>The Global Catalogue of Microorganisms (GCM) 10K type strain sequencing project: providing services to taxonomists for standard genome sequencing and annotation.</title>
        <authorList>
            <consortium name="The Broad Institute Genomics Platform"/>
            <consortium name="The Broad Institute Genome Sequencing Center for Infectious Disease"/>
            <person name="Wu L."/>
            <person name="Ma J."/>
        </authorList>
    </citation>
    <scope>NUCLEOTIDE SEQUENCE [LARGE SCALE GENOMIC DNA]</scope>
    <source>
        <strain evidence="5 6">CGMCC 1.10387</strain>
    </source>
</reference>
<dbReference type="EC" id="2.1.1.-" evidence="5"/>
<feature type="domain" description="Methyltransferase type 11" evidence="4">
    <location>
        <begin position="42"/>
        <end position="132"/>
    </location>
</feature>
<dbReference type="AlphaFoldDB" id="A0ABD6DVY3"/>
<accession>A0ABD6DVY3</accession>
<evidence type="ECO:0000256" key="3">
    <source>
        <dbReference type="ARBA" id="ARBA00022691"/>
    </source>
</evidence>
<dbReference type="Proteomes" id="UP001597092">
    <property type="component" value="Unassembled WGS sequence"/>
</dbReference>
<sequence>MGFHTFDADRADALEDAGRYRFCSREELLAAVDPASDDVVADIGSGTGFYTDEIAPFAGHLYAVDVQAEMHERYRDKGAPDAVEFVTAEASSLPFEDDELDAAFSTMTYHEFAEDAALDELARVIRPGGRVVTVDWSRSGSGSDGPPMDERFGLGDAVGAFEDVGFTTVEGKTRKETFVHICTR</sequence>
<dbReference type="InterPro" id="IPR029063">
    <property type="entry name" value="SAM-dependent_MTases_sf"/>
</dbReference>
<evidence type="ECO:0000313" key="6">
    <source>
        <dbReference type="Proteomes" id="UP001597092"/>
    </source>
</evidence>
<dbReference type="PANTHER" id="PTHR43591">
    <property type="entry name" value="METHYLTRANSFERASE"/>
    <property type="match status" value="1"/>
</dbReference>
<dbReference type="SUPFAM" id="SSF53335">
    <property type="entry name" value="S-adenosyl-L-methionine-dependent methyltransferases"/>
    <property type="match status" value="1"/>
</dbReference>
<keyword evidence="2 5" id="KW-0808">Transferase</keyword>
<name>A0ABD6DVY3_9EURY</name>
<dbReference type="Pfam" id="PF08241">
    <property type="entry name" value="Methyltransf_11"/>
    <property type="match status" value="1"/>
</dbReference>
<gene>
    <name evidence="5" type="ORF">ACFSAS_12625</name>
</gene>
<dbReference type="InterPro" id="IPR013216">
    <property type="entry name" value="Methyltransf_11"/>
</dbReference>
<dbReference type="RefSeq" id="WP_256305476.1">
    <property type="nucleotide sequence ID" value="NZ_JANHAW010000001.1"/>
</dbReference>
<dbReference type="CDD" id="cd02440">
    <property type="entry name" value="AdoMet_MTases"/>
    <property type="match status" value="1"/>
</dbReference>
<dbReference type="GO" id="GO:0008168">
    <property type="term" value="F:methyltransferase activity"/>
    <property type="evidence" value="ECO:0007669"/>
    <property type="project" value="UniProtKB-KW"/>
</dbReference>
<keyword evidence="1 5" id="KW-0489">Methyltransferase</keyword>
<dbReference type="PROSITE" id="PS01184">
    <property type="entry name" value="UBIE_2"/>
    <property type="match status" value="1"/>
</dbReference>
<comment type="caution">
    <text evidence="5">The sequence shown here is derived from an EMBL/GenBank/DDBJ whole genome shotgun (WGS) entry which is preliminary data.</text>
</comment>
<dbReference type="PANTHER" id="PTHR43591:SF110">
    <property type="entry name" value="RHODANESE DOMAIN-CONTAINING PROTEIN"/>
    <property type="match status" value="1"/>
</dbReference>
<evidence type="ECO:0000256" key="1">
    <source>
        <dbReference type="ARBA" id="ARBA00022603"/>
    </source>
</evidence>